<keyword evidence="6" id="KW-1185">Reference proteome</keyword>
<evidence type="ECO:0000256" key="2">
    <source>
        <dbReference type="ARBA" id="ARBA00022481"/>
    </source>
</evidence>
<dbReference type="GO" id="GO:0044096">
    <property type="term" value="C:type IV pilus"/>
    <property type="evidence" value="ECO:0007669"/>
    <property type="project" value="TreeGrafter"/>
</dbReference>
<dbReference type="Pfam" id="PF07963">
    <property type="entry name" value="N_methyl"/>
    <property type="match status" value="1"/>
</dbReference>
<comment type="caution">
    <text evidence="5">The sequence shown here is derived from an EMBL/GenBank/DDBJ whole genome shotgun (WGS) entry which is preliminary data.</text>
</comment>
<keyword evidence="3" id="KW-0281">Fimbrium</keyword>
<keyword evidence="4" id="KW-1133">Transmembrane helix</keyword>
<dbReference type="GO" id="GO:0043107">
    <property type="term" value="P:type IV pilus-dependent motility"/>
    <property type="evidence" value="ECO:0007669"/>
    <property type="project" value="TreeGrafter"/>
</dbReference>
<comment type="similarity">
    <text evidence="1 3">Belongs to the N-Me-Phe pilin family.</text>
</comment>
<evidence type="ECO:0000313" key="6">
    <source>
        <dbReference type="Proteomes" id="UP000295357"/>
    </source>
</evidence>
<proteinExistence type="inferred from homology"/>
<dbReference type="Pfam" id="PF00114">
    <property type="entry name" value="Pilin"/>
    <property type="match status" value="1"/>
</dbReference>
<evidence type="ECO:0000256" key="1">
    <source>
        <dbReference type="ARBA" id="ARBA00005233"/>
    </source>
</evidence>
<name>A0A4R6NB88_9BURK</name>
<feature type="transmembrane region" description="Helical" evidence="4">
    <location>
        <begin position="12"/>
        <end position="31"/>
    </location>
</feature>
<evidence type="ECO:0000256" key="3">
    <source>
        <dbReference type="RuleBase" id="RU000389"/>
    </source>
</evidence>
<dbReference type="PANTHER" id="PTHR30093:SF34">
    <property type="entry name" value="PREPILIN PEPTIDASE-DEPENDENT PROTEIN D"/>
    <property type="match status" value="1"/>
</dbReference>
<dbReference type="AlphaFoldDB" id="A0A4R6NB88"/>
<dbReference type="GO" id="GO:0007155">
    <property type="term" value="P:cell adhesion"/>
    <property type="evidence" value="ECO:0007669"/>
    <property type="project" value="InterPro"/>
</dbReference>
<organism evidence="5 6">
    <name type="scientific">Roseateles asaccharophilus</name>
    <dbReference type="NCBI Taxonomy" id="582607"/>
    <lineage>
        <taxon>Bacteria</taxon>
        <taxon>Pseudomonadati</taxon>
        <taxon>Pseudomonadota</taxon>
        <taxon>Betaproteobacteria</taxon>
        <taxon>Burkholderiales</taxon>
        <taxon>Sphaerotilaceae</taxon>
        <taxon>Roseateles</taxon>
    </lineage>
</organism>
<dbReference type="InterPro" id="IPR045584">
    <property type="entry name" value="Pilin-like"/>
</dbReference>
<accession>A0A4R6NB88</accession>
<dbReference type="OrthoDB" id="8607132at2"/>
<dbReference type="SUPFAM" id="SSF54523">
    <property type="entry name" value="Pili subunits"/>
    <property type="match status" value="1"/>
</dbReference>
<gene>
    <name evidence="5" type="ORF">DFR39_101717</name>
</gene>
<keyword evidence="4" id="KW-0812">Transmembrane</keyword>
<dbReference type="PANTHER" id="PTHR30093">
    <property type="entry name" value="GENERAL SECRETION PATHWAY PROTEIN G"/>
    <property type="match status" value="1"/>
</dbReference>
<dbReference type="Gene3D" id="3.30.700.10">
    <property type="entry name" value="Glycoprotein, Type 4 Pilin"/>
    <property type="match status" value="1"/>
</dbReference>
<dbReference type="PROSITE" id="PS00409">
    <property type="entry name" value="PROKAR_NTER_METHYL"/>
    <property type="match status" value="1"/>
</dbReference>
<dbReference type="RefSeq" id="WP_133602140.1">
    <property type="nucleotide sequence ID" value="NZ_JAUFPJ010000001.1"/>
</dbReference>
<keyword evidence="2" id="KW-0488">Methylation</keyword>
<keyword evidence="4" id="KW-0472">Membrane</keyword>
<protein>
    <submittedName>
        <fullName evidence="5">Type IV pilus assembly protein PilA</fullName>
    </submittedName>
</protein>
<dbReference type="Proteomes" id="UP000295357">
    <property type="component" value="Unassembled WGS sequence"/>
</dbReference>
<reference evidence="5 6" key="1">
    <citation type="submission" date="2019-03" db="EMBL/GenBank/DDBJ databases">
        <title>Genomic Encyclopedia of Type Strains, Phase IV (KMG-IV): sequencing the most valuable type-strain genomes for metagenomic binning, comparative biology and taxonomic classification.</title>
        <authorList>
            <person name="Goeker M."/>
        </authorList>
    </citation>
    <scope>NUCLEOTIDE SEQUENCE [LARGE SCALE GENOMIC DNA]</scope>
    <source>
        <strain evidence="5 6">DSM 25082</strain>
    </source>
</reference>
<dbReference type="EMBL" id="SNXE01000001">
    <property type="protein sequence ID" value="TDP13242.1"/>
    <property type="molecule type" value="Genomic_DNA"/>
</dbReference>
<sequence length="152" mass="15697">MSMKRKVQKGFTLIELMIVVAIIGILAAVAIPQYKDYTSKARIANALAVVDPWKKAIAICAQTNSGALTTCTAGSDGVPANTTTAPAKEVSSITTTSASAIELTFSSAAGTDLSGKKVTFAPIVGTDSVKWSISTDVQNTNLKSAIEKNTGS</sequence>
<dbReference type="NCBIfam" id="TIGR02532">
    <property type="entry name" value="IV_pilin_GFxxxE"/>
    <property type="match status" value="1"/>
</dbReference>
<dbReference type="InterPro" id="IPR001082">
    <property type="entry name" value="Pilin"/>
</dbReference>
<dbReference type="InterPro" id="IPR012902">
    <property type="entry name" value="N_methyl_site"/>
</dbReference>
<evidence type="ECO:0000256" key="4">
    <source>
        <dbReference type="SAM" id="Phobius"/>
    </source>
</evidence>
<evidence type="ECO:0000313" key="5">
    <source>
        <dbReference type="EMBL" id="TDP13242.1"/>
    </source>
</evidence>